<keyword evidence="6" id="KW-0175">Coiled coil</keyword>
<evidence type="ECO:0000256" key="4">
    <source>
        <dbReference type="ARBA" id="ARBA00022679"/>
    </source>
</evidence>
<dbReference type="Pfam" id="PF08447">
    <property type="entry name" value="PAS_3"/>
    <property type="match status" value="1"/>
</dbReference>
<dbReference type="Gene3D" id="3.30.450.20">
    <property type="entry name" value="PAS domain"/>
    <property type="match status" value="5"/>
</dbReference>
<dbReference type="SMART" id="SM00086">
    <property type="entry name" value="PAC"/>
    <property type="match status" value="4"/>
</dbReference>
<dbReference type="Pfam" id="PF01590">
    <property type="entry name" value="GAF"/>
    <property type="match status" value="1"/>
</dbReference>
<feature type="non-terminal residue" evidence="9">
    <location>
        <position position="827"/>
    </location>
</feature>
<evidence type="ECO:0000259" key="7">
    <source>
        <dbReference type="PROSITE" id="PS50112"/>
    </source>
</evidence>
<name>A0A0F9KDA5_9ZZZZ</name>
<dbReference type="InterPro" id="IPR013656">
    <property type="entry name" value="PAS_4"/>
</dbReference>
<dbReference type="PROSITE" id="PS50113">
    <property type="entry name" value="PAC"/>
    <property type="match status" value="4"/>
</dbReference>
<dbReference type="InterPro" id="IPR052162">
    <property type="entry name" value="Sensor_kinase/Photoreceptor"/>
</dbReference>
<dbReference type="InterPro" id="IPR000014">
    <property type="entry name" value="PAS"/>
</dbReference>
<comment type="caution">
    <text evidence="9">The sequence shown here is derived from an EMBL/GenBank/DDBJ whole genome shotgun (WGS) entry which is preliminary data.</text>
</comment>
<protein>
    <recommendedName>
        <fullName evidence="2">histidine kinase</fullName>
        <ecNumber evidence="2">2.7.13.3</ecNumber>
    </recommendedName>
</protein>
<gene>
    <name evidence="9" type="ORF">LCGC14_1418640</name>
</gene>
<feature type="domain" description="PAC" evidence="8">
    <location>
        <begin position="373"/>
        <end position="426"/>
    </location>
</feature>
<organism evidence="9">
    <name type="scientific">marine sediment metagenome</name>
    <dbReference type="NCBI Taxonomy" id="412755"/>
    <lineage>
        <taxon>unclassified sequences</taxon>
        <taxon>metagenomes</taxon>
        <taxon>ecological metagenomes</taxon>
    </lineage>
</organism>
<keyword evidence="5" id="KW-0418">Kinase</keyword>
<evidence type="ECO:0000256" key="3">
    <source>
        <dbReference type="ARBA" id="ARBA00022553"/>
    </source>
</evidence>
<feature type="domain" description="PAC" evidence="8">
    <location>
        <begin position="243"/>
        <end position="295"/>
    </location>
</feature>
<dbReference type="InterPro" id="IPR003018">
    <property type="entry name" value="GAF"/>
</dbReference>
<dbReference type="Pfam" id="PF13426">
    <property type="entry name" value="PAS_9"/>
    <property type="match status" value="2"/>
</dbReference>
<keyword evidence="4" id="KW-0808">Transferase</keyword>
<evidence type="ECO:0000256" key="1">
    <source>
        <dbReference type="ARBA" id="ARBA00000085"/>
    </source>
</evidence>
<feature type="domain" description="PAC" evidence="8">
    <location>
        <begin position="754"/>
        <end position="806"/>
    </location>
</feature>
<keyword evidence="3" id="KW-0597">Phosphoprotein</keyword>
<feature type="coiled-coil region" evidence="6">
    <location>
        <begin position="279"/>
        <end position="306"/>
    </location>
</feature>
<dbReference type="EMBL" id="LAZR01009435">
    <property type="protein sequence ID" value="KKM72626.1"/>
    <property type="molecule type" value="Genomic_DNA"/>
</dbReference>
<dbReference type="AlphaFoldDB" id="A0A0F9KDA5"/>
<feature type="domain" description="PAS" evidence="7">
    <location>
        <begin position="170"/>
        <end position="228"/>
    </location>
</feature>
<dbReference type="SMART" id="SM00091">
    <property type="entry name" value="PAS"/>
    <property type="match status" value="4"/>
</dbReference>
<dbReference type="Gene3D" id="3.30.450.40">
    <property type="match status" value="1"/>
</dbReference>
<dbReference type="InterPro" id="IPR035965">
    <property type="entry name" value="PAS-like_dom_sf"/>
</dbReference>
<dbReference type="Gene3D" id="2.10.70.100">
    <property type="match status" value="1"/>
</dbReference>
<dbReference type="PANTHER" id="PTHR43304:SF1">
    <property type="entry name" value="PAC DOMAIN-CONTAINING PROTEIN"/>
    <property type="match status" value="1"/>
</dbReference>
<feature type="domain" description="PAS" evidence="7">
    <location>
        <begin position="296"/>
        <end position="370"/>
    </location>
</feature>
<dbReference type="CDD" id="cd00130">
    <property type="entry name" value="PAS"/>
    <property type="match status" value="2"/>
</dbReference>
<dbReference type="Pfam" id="PF08448">
    <property type="entry name" value="PAS_4"/>
    <property type="match status" value="1"/>
</dbReference>
<dbReference type="GO" id="GO:0004673">
    <property type="term" value="F:protein histidine kinase activity"/>
    <property type="evidence" value="ECO:0007669"/>
    <property type="project" value="UniProtKB-EC"/>
</dbReference>
<accession>A0A0F9KDA5</accession>
<dbReference type="EC" id="2.7.13.3" evidence="2"/>
<evidence type="ECO:0000256" key="2">
    <source>
        <dbReference type="ARBA" id="ARBA00012438"/>
    </source>
</evidence>
<comment type="catalytic activity">
    <reaction evidence="1">
        <text>ATP + protein L-histidine = ADP + protein N-phospho-L-histidine.</text>
        <dbReference type="EC" id="2.7.13.3"/>
    </reaction>
</comment>
<dbReference type="NCBIfam" id="TIGR00229">
    <property type="entry name" value="sensory_box"/>
    <property type="match status" value="5"/>
</dbReference>
<evidence type="ECO:0000313" key="9">
    <source>
        <dbReference type="EMBL" id="KKM72626.1"/>
    </source>
</evidence>
<feature type="domain" description="PAS" evidence="7">
    <location>
        <begin position="427"/>
        <end position="475"/>
    </location>
</feature>
<reference evidence="9" key="1">
    <citation type="journal article" date="2015" name="Nature">
        <title>Complex archaea that bridge the gap between prokaryotes and eukaryotes.</title>
        <authorList>
            <person name="Spang A."/>
            <person name="Saw J.H."/>
            <person name="Jorgensen S.L."/>
            <person name="Zaremba-Niedzwiedzka K."/>
            <person name="Martijn J."/>
            <person name="Lind A.E."/>
            <person name="van Eijk R."/>
            <person name="Schleper C."/>
            <person name="Guy L."/>
            <person name="Ettema T.J."/>
        </authorList>
    </citation>
    <scope>NUCLEOTIDE SEQUENCE</scope>
</reference>
<dbReference type="SUPFAM" id="SSF55785">
    <property type="entry name" value="PYP-like sensor domain (PAS domain)"/>
    <property type="match status" value="5"/>
</dbReference>
<dbReference type="SUPFAM" id="SSF55781">
    <property type="entry name" value="GAF domain-like"/>
    <property type="match status" value="1"/>
</dbReference>
<dbReference type="PROSITE" id="PS50112">
    <property type="entry name" value="PAS"/>
    <property type="match status" value="4"/>
</dbReference>
<evidence type="ECO:0000256" key="6">
    <source>
        <dbReference type="SAM" id="Coils"/>
    </source>
</evidence>
<evidence type="ECO:0000256" key="5">
    <source>
        <dbReference type="ARBA" id="ARBA00022777"/>
    </source>
</evidence>
<feature type="domain" description="PAC" evidence="8">
    <location>
        <begin position="623"/>
        <end position="678"/>
    </location>
</feature>
<proteinExistence type="predicted"/>
<dbReference type="PANTHER" id="PTHR43304">
    <property type="entry name" value="PHYTOCHROME-LIKE PROTEIN CPH1"/>
    <property type="match status" value="1"/>
</dbReference>
<dbReference type="InterPro" id="IPR029016">
    <property type="entry name" value="GAF-like_dom_sf"/>
</dbReference>
<evidence type="ECO:0000259" key="8">
    <source>
        <dbReference type="PROSITE" id="PS50113"/>
    </source>
</evidence>
<dbReference type="InterPro" id="IPR000700">
    <property type="entry name" value="PAS-assoc_C"/>
</dbReference>
<dbReference type="InterPro" id="IPR001610">
    <property type="entry name" value="PAC"/>
</dbReference>
<dbReference type="InterPro" id="IPR013655">
    <property type="entry name" value="PAS_fold_3"/>
</dbReference>
<sequence length="827" mass="95764">MENDSSVEWEHVNKRNEFISKFEIQKWQNIVNLLANIINVPAALIMKVVHPYIEVFRASDNKNNPYKVGEREKLQGFYCETVIKIGKMLLVPNALTDKKWEKNPDIKYGMISYLGLPLIWPDGEVFGTICVLDKKENKYNKDHIELLKQFKELIESYLEVIYEKMNLEEEIAKQAKLVENISEAIISTDLDFKIISWNNAAEKIYGWEAEEVIGKNIMDTITIEYPHDDQETVLKLFSEKGFWLGEIIQPHKNGTSINILTSLSIIKDVKGEPIRTVAINRDITERKRAEQKLKESEEKHRQLVENIPDAIYSTLPDETGTTTFMSNKWLAWTGFAPEDFYKDPKTWEKSIHPDDRDSTLKKFNEMWKQKKEYILDYRVIHRETGEVYYLKDHGVPVYDDKSNLLRYDGIVTDISNQKEAEQKLKESEQRLKKFMDSATDGFILFDSKLNYIDANKVTLQTLGIKKEELIGKNILDIAPNLKETGRYDLYLDVIKTGNSFSTEDVIYNRLEGSLSSHLSVRAFKVGGDLGVIFTDITERKKSEKNIKQIRDRLVRLTDNADEAIFRVEAKGGQVTYVNPAAERLFGYTKAEWISDPHLVAQIILPDSAERQKEIIEELNKNRKPIKNAILGWKAKDGREVIMEYTIIPIIDDNGQLAYFESIGRDITERKKSEEALKESERRLKEAQALGKIGYWEFDITSQQITWSDQVFEIYNRDPSLGPPSVEEEAIYYTPDTSERLKEYARRAIEYGEEFDYDFQASLPSGRVVQLTALMRSIKNKSGQIIKLVGTVQDITERKQAEEKLKESEMSLRKSQQELKLKNQISNV</sequence>
<feature type="domain" description="PAS" evidence="7">
    <location>
        <begin position="549"/>
        <end position="622"/>
    </location>
</feature>